<keyword evidence="1" id="KW-0597">Phosphoprotein</keyword>
<evidence type="ECO:0000256" key="1">
    <source>
        <dbReference type="ARBA" id="ARBA00022553"/>
    </source>
</evidence>
<dbReference type="PANTHER" id="PTHR15739:SF5">
    <property type="entry name" value="LD23158P"/>
    <property type="match status" value="1"/>
</dbReference>
<feature type="compositionally biased region" description="Basic and acidic residues" evidence="4">
    <location>
        <begin position="715"/>
        <end position="733"/>
    </location>
</feature>
<feature type="region of interest" description="Disordered" evidence="4">
    <location>
        <begin position="977"/>
        <end position="996"/>
    </location>
</feature>
<name>A0AAE0ZAT2_9GAST</name>
<feature type="compositionally biased region" description="Basic residues" evidence="4">
    <location>
        <begin position="667"/>
        <end position="678"/>
    </location>
</feature>
<proteinExistence type="predicted"/>
<feature type="region of interest" description="Disordered" evidence="4">
    <location>
        <begin position="595"/>
        <end position="622"/>
    </location>
</feature>
<feature type="compositionally biased region" description="Basic residues" evidence="4">
    <location>
        <begin position="147"/>
        <end position="162"/>
    </location>
</feature>
<feature type="compositionally biased region" description="Basic and acidic residues" evidence="4">
    <location>
        <begin position="977"/>
        <end position="987"/>
    </location>
</feature>
<feature type="domain" description="F-box" evidence="5">
    <location>
        <begin position="1464"/>
        <end position="1500"/>
    </location>
</feature>
<feature type="region of interest" description="Disordered" evidence="4">
    <location>
        <begin position="385"/>
        <end position="407"/>
    </location>
</feature>
<keyword evidence="7" id="KW-1185">Reference proteome</keyword>
<dbReference type="PANTHER" id="PTHR15739">
    <property type="entry name" value="ZINC FINGER PROTEIN"/>
    <property type="match status" value="1"/>
</dbReference>
<evidence type="ECO:0000313" key="7">
    <source>
        <dbReference type="Proteomes" id="UP001283361"/>
    </source>
</evidence>
<dbReference type="Pfam" id="PF23165">
    <property type="entry name" value="zf-C2H2_FBX41"/>
    <property type="match status" value="1"/>
</dbReference>
<feature type="compositionally biased region" description="Basic and acidic residues" evidence="4">
    <location>
        <begin position="679"/>
        <end position="697"/>
    </location>
</feature>
<dbReference type="Proteomes" id="UP001283361">
    <property type="component" value="Unassembled WGS sequence"/>
</dbReference>
<dbReference type="CDD" id="cd22109">
    <property type="entry name" value="F-box_FBXO41"/>
    <property type="match status" value="1"/>
</dbReference>
<feature type="compositionally biased region" description="Polar residues" evidence="4">
    <location>
        <begin position="1338"/>
        <end position="1348"/>
    </location>
</feature>
<evidence type="ECO:0000313" key="6">
    <source>
        <dbReference type="EMBL" id="KAK3766024.1"/>
    </source>
</evidence>
<dbReference type="EMBL" id="JAWDGP010004263">
    <property type="protein sequence ID" value="KAK3766024.1"/>
    <property type="molecule type" value="Genomic_DNA"/>
</dbReference>
<sequence>MPVNIDIPYRCPNCGDQLKFSTLNELRCHLEDEHSYQYSRSRRRVNISDFDGPTMHSSSMSDLSKISPLVQRFHEDTLMLEEEVRKNKEVELNNKRYRASSVESLLDRNDNHSRKSSKKIRNSSSKVSFRDYGLPSRLTHHLNYSPRSRKHTNREHSGRRQILRPLHDDDLLDDSNPQQDIDEHILDRLSRKMRDDSEMKPSNTNMDSKHVAQALHALSKEVMIERASQQATAESLYSANETLFGVERAAEERIALQQRVIENLAEELKDKEKRLTSLMEEMDHLREQQATLKNANVFSTKLDFESKYLQQELAEKQWELDALAKNVENARQFVSVDNLKDQVPEKMSPLENTVKKSPEHEDNRNKFPLITQDNKTFTVFHANGSKEPVKSAGQEASPENTNEDELKSVKHKAQQLEKDRHSLLLEMQGLLESAAVDNEKLRQELHRQEQKMGRMNLDLKSSKHEQAELLGETHELYHQADVGLTKLKMMLKERDRQLSGVSSALEQAREIQEKLVRERDESLKQAAEREGMYRAMLSANSDQLKTMKEALASNQESKHILEMNLQKLNHQLESKGMDDLKTKQKVDNLAAELRHKQEKESKLKGEVQRREEKLKKAKSEMERMTDFLRKTSDKETSARMKLEGFISKLLERAEKAESELKELQKEKVRKSKYPKKRSMNQDKHQDKSYVKYSDKPHSSSLDRATVKSYGSSDNKPLDEHYERSFDSPDKSSDRPPFMPFNRPSDRHFENFIREEDATKNFALLPPSDSRHNVQFPSAAGLIASYPPQSESGTRPTFASVPMSLQPQNPFYLHRPRRQTYTNTASMYSIPSVPAYEYDAAPQRVETEQLFQNTPEINSIIRNVQRQSFLSSYNPVSLKGSDSTRGTIGKKKYTPISSMGKMDFSLDEDGIMWERHATPSPYHSLKAVPVSARKPQVLNPDDTDIGEVSDFVYDDEQKSHEESEDADDILNQSHRVKIEQGGKTKRPENVQVPRGKKNERLFLVSEPYALSPEKQNNYERANYHLHDAVVEDSDASPLHKAKEVQKRMEEWTASKKAESSLFSSRGFDADNMAVDSDFSTSSYTSFKRTREPAQRDADQMKKNEVTHTVDVEPIRLPKHMDASDTKQAITTTSIESKKVAELDRSEPPPVLEEVITPTPQNERIIHRFAGQMLKKTDSSQQKLQNENLGADNDISDKSEFTRRTNSLPVTKAQEEATLLSQAELNLQENTESQKIVPKRQISIIQASSFEEMDASVEKDEQMPEKQFERAISQDFERAHETRQEFNIGENKETNDNQSENFTKSHGGAESPVLDSQVSDAVNAETATENDSPDEPISGGSYNHGNQTLTRNDEGPLYHSSEGVSSSDDEEPDGGKGDHNNTEANEIALTSVDASTDTDLEKLSQPGHAYRGLTVRKNTPVVRHVMRKRPKKVARKDASQQSLSSADELDSSAKSHKKAIKNMRVALFHIFSYLDTNELLSVSLVCKQWCKVSRHPALWKVVSLHDRSISSEFLVTLSNWCTKTEYLSLQGLRGRGIQAEEDPEMYKSAVRGSLEAGLEKFLSTCQDTICRLEIKDCDNILTDKCIWVVSGYCRLLTKLTYNSSLDPVHSQLMWALGGGCPGITSLFVQPQHPCSKTSAMNNRCLLMISQFYRDLQEIAVGGKEFDVGGLMPLVQSCQHLRHLSLEHCIPITADLATGLCRAGLKQLQTITVTGASVEVKALQALQNNCRQLKKINISLTLQDCVDNPTNKKDKEKYKKMVKALEGLKSKAAFVKILYIDAGPAE</sequence>
<feature type="compositionally biased region" description="Polar residues" evidence="4">
    <location>
        <begin position="1312"/>
        <end position="1328"/>
    </location>
</feature>
<evidence type="ECO:0000259" key="5">
    <source>
        <dbReference type="PROSITE" id="PS50181"/>
    </source>
</evidence>
<evidence type="ECO:0000256" key="4">
    <source>
        <dbReference type="SAM" id="MobiDB-lite"/>
    </source>
</evidence>
<reference evidence="6" key="1">
    <citation type="journal article" date="2023" name="G3 (Bethesda)">
        <title>A reference genome for the long-term kleptoplast-retaining sea slug Elysia crispata morphotype clarki.</title>
        <authorList>
            <person name="Eastman K.E."/>
            <person name="Pendleton A.L."/>
            <person name="Shaikh M.A."/>
            <person name="Suttiyut T."/>
            <person name="Ogas R."/>
            <person name="Tomko P."/>
            <person name="Gavelis G."/>
            <person name="Widhalm J.R."/>
            <person name="Wisecaver J.H."/>
        </authorList>
    </citation>
    <scope>NUCLEOTIDE SEQUENCE</scope>
    <source>
        <strain evidence="6">ECLA1</strain>
    </source>
</reference>
<dbReference type="InterPro" id="IPR001810">
    <property type="entry name" value="F-box_dom"/>
</dbReference>
<organism evidence="6 7">
    <name type="scientific">Elysia crispata</name>
    <name type="common">lettuce slug</name>
    <dbReference type="NCBI Taxonomy" id="231223"/>
    <lineage>
        <taxon>Eukaryota</taxon>
        <taxon>Metazoa</taxon>
        <taxon>Spiralia</taxon>
        <taxon>Lophotrochozoa</taxon>
        <taxon>Mollusca</taxon>
        <taxon>Gastropoda</taxon>
        <taxon>Heterobranchia</taxon>
        <taxon>Euthyneura</taxon>
        <taxon>Panpulmonata</taxon>
        <taxon>Sacoglossa</taxon>
        <taxon>Placobranchoidea</taxon>
        <taxon>Plakobranchidae</taxon>
        <taxon>Elysia</taxon>
    </lineage>
</organism>
<dbReference type="InterPro" id="IPR052283">
    <property type="entry name" value="GenomicStab_NeuMorph_Reg"/>
</dbReference>
<evidence type="ECO:0000256" key="3">
    <source>
        <dbReference type="SAM" id="Coils"/>
    </source>
</evidence>
<dbReference type="InterPro" id="IPR057038">
    <property type="entry name" value="FBX41/ZN365_Znf-C2H2"/>
</dbReference>
<dbReference type="SUPFAM" id="SSF52047">
    <property type="entry name" value="RNI-like"/>
    <property type="match status" value="1"/>
</dbReference>
<feature type="compositionally biased region" description="Basic and acidic residues" evidence="4">
    <location>
        <begin position="1283"/>
        <end position="1293"/>
    </location>
</feature>
<keyword evidence="2 3" id="KW-0175">Coiled coil</keyword>
<feature type="compositionally biased region" description="Basic residues" evidence="4">
    <location>
        <begin position="1422"/>
        <end position="1432"/>
    </location>
</feature>
<feature type="coiled-coil region" evidence="3">
    <location>
        <begin position="247"/>
        <end position="295"/>
    </location>
</feature>
<dbReference type="PROSITE" id="PS50181">
    <property type="entry name" value="FBOX"/>
    <property type="match status" value="1"/>
</dbReference>
<dbReference type="InterPro" id="IPR036047">
    <property type="entry name" value="F-box-like_dom_sf"/>
</dbReference>
<dbReference type="SUPFAM" id="SSF81383">
    <property type="entry name" value="F-box domain"/>
    <property type="match status" value="1"/>
</dbReference>
<evidence type="ECO:0000256" key="2">
    <source>
        <dbReference type="ARBA" id="ARBA00023054"/>
    </source>
</evidence>
<protein>
    <recommendedName>
        <fullName evidence="5">F-box domain-containing protein</fullName>
    </recommendedName>
</protein>
<dbReference type="InterPro" id="IPR032675">
    <property type="entry name" value="LRR_dom_sf"/>
</dbReference>
<comment type="caution">
    <text evidence="6">The sequence shown here is derived from an EMBL/GenBank/DDBJ whole genome shotgun (WGS) entry which is preliminary data.</text>
</comment>
<feature type="region of interest" description="Disordered" evidence="4">
    <location>
        <begin position="102"/>
        <end position="182"/>
    </location>
</feature>
<accession>A0AAE0ZAT2</accession>
<gene>
    <name evidence="6" type="ORF">RRG08_002266</name>
</gene>
<dbReference type="Pfam" id="PF12937">
    <property type="entry name" value="F-box-like"/>
    <property type="match status" value="1"/>
</dbReference>
<dbReference type="Gene3D" id="3.80.10.10">
    <property type="entry name" value="Ribonuclease Inhibitor"/>
    <property type="match status" value="2"/>
</dbReference>
<feature type="region of interest" description="Disordered" evidence="4">
    <location>
        <begin position="1283"/>
        <end position="1450"/>
    </location>
</feature>
<feature type="compositionally biased region" description="Polar residues" evidence="4">
    <location>
        <begin position="698"/>
        <end position="714"/>
    </location>
</feature>
<feature type="region of interest" description="Disordered" evidence="4">
    <location>
        <begin position="662"/>
        <end position="742"/>
    </location>
</feature>